<evidence type="ECO:0000313" key="4">
    <source>
        <dbReference type="Proteomes" id="UP000239720"/>
    </source>
</evidence>
<evidence type="ECO:0000313" key="3">
    <source>
        <dbReference type="Proteomes" id="UP000233534"/>
    </source>
</evidence>
<dbReference type="Proteomes" id="UP000239720">
    <property type="component" value="Unassembled WGS sequence"/>
</dbReference>
<dbReference type="SUPFAM" id="SSF81901">
    <property type="entry name" value="HCP-like"/>
    <property type="match status" value="1"/>
</dbReference>
<dbReference type="EMBL" id="CP025197">
    <property type="protein sequence ID" value="AUG57610.1"/>
    <property type="molecule type" value="Genomic_DNA"/>
</dbReference>
<dbReference type="Proteomes" id="UP000233534">
    <property type="component" value="Chromosome"/>
</dbReference>
<protein>
    <submittedName>
        <fullName evidence="1">Uncharacterized protein</fullName>
    </submittedName>
</protein>
<evidence type="ECO:0000313" key="2">
    <source>
        <dbReference type="EMBL" id="PQQ67512.1"/>
    </source>
</evidence>
<dbReference type="EMBL" id="NEMB01000003">
    <property type="protein sequence ID" value="PQQ67512.1"/>
    <property type="molecule type" value="Genomic_DNA"/>
</dbReference>
<proteinExistence type="predicted"/>
<dbReference type="Gene3D" id="1.25.40.10">
    <property type="entry name" value="Tetratricopeptide repeat domain"/>
    <property type="match status" value="1"/>
</dbReference>
<dbReference type="KEGG" id="hsc:HVS_08510"/>
<dbReference type="InterPro" id="IPR011990">
    <property type="entry name" value="TPR-like_helical_dom_sf"/>
</dbReference>
<keyword evidence="3" id="KW-1185">Reference proteome</keyword>
<sequence length="199" mass="23095">MDLVEAIVSNPQCKIFEVLSSGDEGFYSWKVEPLKEEILPEREGFYIIKAKNIITKDKVVDCYIDISMTERISDCTYFVEKDNIFCKCTHEWEGDVISAVPIACFGNYELFYSKINPKIGIDILKEGFSKSNNVFIAEDLAYILRDEGLNEEAIKYFEFSVNNGPSSEYIYSELAQLYKLENNIEKYKYYNSLFNEKSK</sequence>
<reference evidence="2 4" key="2">
    <citation type="journal article" date="2018" name="Syst. Appl. Microbiol.">
        <title>Characterization and high-quality draft genome sequence of Herbivorax saccincola A7, an anaerobic, alkaliphilic, thermophilic, cellulolytic, and xylanolytic bacterium.</title>
        <authorList>
            <person name="Aikawa S."/>
            <person name="Baramee S."/>
            <person name="Sermsathanaswadi J."/>
            <person name="Thianheng P."/>
            <person name="Tachaapaikoon C."/>
            <person name="Shikata A."/>
            <person name="Waeonukul R."/>
            <person name="Pason P."/>
            <person name="Ratanakhanokchai K."/>
            <person name="Kosugi A."/>
        </authorList>
    </citation>
    <scope>NUCLEOTIDE SEQUENCE [LARGE SCALE GENOMIC DNA]</scope>
    <source>
        <strain evidence="2 4">A7</strain>
    </source>
</reference>
<gene>
    <name evidence="2" type="ORF">B9R14_12645</name>
    <name evidence="1" type="ORF">HVS_08510</name>
</gene>
<accession>A0A2K9EQ33</accession>
<name>A0A2K9EQ33_9FIRM</name>
<dbReference type="AlphaFoldDB" id="A0A2K9EQ33"/>
<organism evidence="1 3">
    <name type="scientific">Acetivibrio saccincola</name>
    <dbReference type="NCBI Taxonomy" id="1677857"/>
    <lineage>
        <taxon>Bacteria</taxon>
        <taxon>Bacillati</taxon>
        <taxon>Bacillota</taxon>
        <taxon>Clostridia</taxon>
        <taxon>Eubacteriales</taxon>
        <taxon>Oscillospiraceae</taxon>
        <taxon>Acetivibrio</taxon>
    </lineage>
</organism>
<reference evidence="1 3" key="1">
    <citation type="submission" date="2017-12" db="EMBL/GenBank/DDBJ databases">
        <title>Complete genome sequence of Herbivorax saccincola GGR1, a novel Cellulosome-producing hydrolytic bacterium in a thermophilic biogas plant, established by Illumina and Nanopore MinION sequencing.</title>
        <authorList>
            <person name="Pechtl A."/>
            <person name="Ruckert C."/>
            <person name="Koeck D.E."/>
            <person name="Maus I."/>
            <person name="Winkler A."/>
            <person name="Kalinowski J."/>
            <person name="Puhler A."/>
            <person name="Schwarz W.W."/>
            <person name="Zverlov V.V."/>
            <person name="Schluter A."/>
            <person name="Liebl W."/>
        </authorList>
    </citation>
    <scope>NUCLEOTIDE SEQUENCE [LARGE SCALE GENOMIC DNA]</scope>
    <source>
        <strain evidence="1">GGR1</strain>
        <strain evidence="3">SR1</strain>
    </source>
</reference>
<dbReference type="RefSeq" id="WP_101301147.1">
    <property type="nucleotide sequence ID" value="NZ_CP025197.1"/>
</dbReference>
<evidence type="ECO:0000313" key="1">
    <source>
        <dbReference type="EMBL" id="AUG57610.1"/>
    </source>
</evidence>